<evidence type="ECO:0000313" key="2">
    <source>
        <dbReference type="EMBL" id="PZA13964.1"/>
    </source>
</evidence>
<reference evidence="2 3" key="1">
    <citation type="submission" date="2018-06" db="EMBL/GenBank/DDBJ databases">
        <title>Draft Whole-Genome Sequence of the purple photosynthetic bacterium Rhodospeudomonas palustris XCP.</title>
        <authorList>
            <person name="Rayyan A."/>
            <person name="Meyer T.E."/>
            <person name="Kyndt J.A."/>
        </authorList>
    </citation>
    <scope>NUCLEOTIDE SEQUENCE [LARGE SCALE GENOMIC DNA]</scope>
    <source>
        <strain evidence="2 3">XCP</strain>
    </source>
</reference>
<dbReference type="InterPro" id="IPR038727">
    <property type="entry name" value="NadR/Ttd14_AAA_dom"/>
</dbReference>
<protein>
    <recommendedName>
        <fullName evidence="1">NadR/Ttd14 AAA domain-containing protein</fullName>
    </recommendedName>
</protein>
<dbReference type="Gene3D" id="3.40.50.300">
    <property type="entry name" value="P-loop containing nucleotide triphosphate hydrolases"/>
    <property type="match status" value="1"/>
</dbReference>
<dbReference type="InterPro" id="IPR027417">
    <property type="entry name" value="P-loop_NTPase"/>
</dbReference>
<accession>A0A323UN78</accession>
<dbReference type="AlphaFoldDB" id="A0A323UN78"/>
<dbReference type="RefSeq" id="WP_110783980.1">
    <property type="nucleotide sequence ID" value="NZ_QKQS01000001.1"/>
</dbReference>
<dbReference type="EMBL" id="QKQS01000001">
    <property type="protein sequence ID" value="PZA13964.1"/>
    <property type="molecule type" value="Genomic_DNA"/>
</dbReference>
<evidence type="ECO:0000313" key="3">
    <source>
        <dbReference type="Proteomes" id="UP000248134"/>
    </source>
</evidence>
<dbReference type="OrthoDB" id="2083579at2"/>
<sequence>MKVINLWAGPGAGKSTTAAGLFFKMKCAGYKVELVTEYAKDLTYERQWALRRCQMHVSREQARRQARLIGQVDFCITDSPLLLGLHYARPRDLPSVQRFVERQWGLYENVNFYLNRVKPYQSYGRSGNEDGARTIDRSLRILLDERGMSYCRLDGDEHAPERILHFLKLTGHLD</sequence>
<name>A0A323UN78_RHOPL</name>
<dbReference type="Proteomes" id="UP000248134">
    <property type="component" value="Unassembled WGS sequence"/>
</dbReference>
<gene>
    <name evidence="2" type="ORF">DNX69_00620</name>
</gene>
<feature type="domain" description="NadR/Ttd14 AAA" evidence="1">
    <location>
        <begin position="9"/>
        <end position="156"/>
    </location>
</feature>
<proteinExistence type="predicted"/>
<dbReference type="Pfam" id="PF13521">
    <property type="entry name" value="AAA_28"/>
    <property type="match status" value="1"/>
</dbReference>
<dbReference type="SUPFAM" id="SSF52540">
    <property type="entry name" value="P-loop containing nucleoside triphosphate hydrolases"/>
    <property type="match status" value="1"/>
</dbReference>
<evidence type="ECO:0000259" key="1">
    <source>
        <dbReference type="Pfam" id="PF13521"/>
    </source>
</evidence>
<organism evidence="2 3">
    <name type="scientific">Rhodopseudomonas palustris</name>
    <dbReference type="NCBI Taxonomy" id="1076"/>
    <lineage>
        <taxon>Bacteria</taxon>
        <taxon>Pseudomonadati</taxon>
        <taxon>Pseudomonadota</taxon>
        <taxon>Alphaproteobacteria</taxon>
        <taxon>Hyphomicrobiales</taxon>
        <taxon>Nitrobacteraceae</taxon>
        <taxon>Rhodopseudomonas</taxon>
    </lineage>
</organism>
<comment type="caution">
    <text evidence="2">The sequence shown here is derived from an EMBL/GenBank/DDBJ whole genome shotgun (WGS) entry which is preliminary data.</text>
</comment>